<feature type="compositionally biased region" description="Low complexity" evidence="14">
    <location>
        <begin position="166"/>
        <end position="184"/>
    </location>
</feature>
<sequence length="550" mass="61424">MQSRSASLHVPELYVVKRDNVDCAVAVLQRRPNEVYVHYANTDRRLDEWIPETALMHALEDVEDESAQEPSRGTKRKRQSSAKLSSQSPCPSPTSSSGGLNGTIIANAEELGQSHPDEFDEDANEHRLLTARRNFDKVCFGQWQMKTWYFSPYPVSESDDPSHMHTSSAAPTSSSSQSFPSATSRTKIQGLARTTLRSHGRTADLVAGGLGRENTVSSTGHRDAILWVCDRCFKYMREGSVWELHMKSCDMKHPPGRKVYQRGAHIIWEVDGAKQKLYCQNLSLFGKLFIDIKTLFFDCDNFMFYILTDADSQRDHVLGFFSKEKVSYDDFNLACIVILPPYQKKGYGMLLIEFSYELSRRAHKLGTPERPLSDLGLRGYLAYWTAVLVRFFRHLLGTEEQDPSGGSPGNGEIRTPRGVKKKRVKGFEGEVAAAEADRAGVSAAAVSLIEGDSFGSLRTTHTVKDPSTGKSATHVSIKCTLLDIAHATHLRPEDVAFTLAECGLLTRRKDVIKDEGAVEEEIVVSREMVEAVAKERGVKRMCMDRAHVLL</sequence>
<evidence type="ECO:0000256" key="6">
    <source>
        <dbReference type="ARBA" id="ARBA00022771"/>
    </source>
</evidence>
<dbReference type="SUPFAM" id="SSF55729">
    <property type="entry name" value="Acyl-CoA N-acyltransferases (Nat)"/>
    <property type="match status" value="1"/>
</dbReference>
<dbReference type="Gene3D" id="3.30.60.60">
    <property type="entry name" value="N-acetyl transferase-like"/>
    <property type="match status" value="1"/>
</dbReference>
<evidence type="ECO:0000256" key="7">
    <source>
        <dbReference type="ARBA" id="ARBA00022833"/>
    </source>
</evidence>
<keyword evidence="17" id="KW-1185">Reference proteome</keyword>
<dbReference type="InterPro" id="IPR025995">
    <property type="entry name" value="Tudor-knot"/>
</dbReference>
<evidence type="ECO:0000256" key="2">
    <source>
        <dbReference type="ARBA" id="ARBA00010107"/>
    </source>
</evidence>
<dbReference type="HOGENOM" id="CLU_011815_7_1_1"/>
<dbReference type="Pfam" id="PF01853">
    <property type="entry name" value="MOZ_SAS"/>
    <property type="match status" value="1"/>
</dbReference>
<keyword evidence="8" id="KW-0007">Acetylation</keyword>
<dbReference type="InterPro" id="IPR040706">
    <property type="entry name" value="Zf-MYST"/>
</dbReference>
<accession>A0A067NA53</accession>
<keyword evidence="10" id="KW-0804">Transcription</keyword>
<dbReference type="Proteomes" id="UP000027195">
    <property type="component" value="Unassembled WGS sequence"/>
</dbReference>
<dbReference type="AlphaFoldDB" id="A0A067NA53"/>
<evidence type="ECO:0000256" key="11">
    <source>
        <dbReference type="ARBA" id="ARBA00023242"/>
    </source>
</evidence>
<dbReference type="InParanoid" id="A0A067NA53"/>
<name>A0A067NA53_BOTB1</name>
<dbReference type="Gene3D" id="1.10.10.10">
    <property type="entry name" value="Winged helix-like DNA-binding domain superfamily/Winged helix DNA-binding domain"/>
    <property type="match status" value="1"/>
</dbReference>
<dbReference type="EMBL" id="KL198017">
    <property type="protein sequence ID" value="KDQ21007.1"/>
    <property type="molecule type" value="Genomic_DNA"/>
</dbReference>
<evidence type="ECO:0000313" key="16">
    <source>
        <dbReference type="EMBL" id="KDQ21007.1"/>
    </source>
</evidence>
<evidence type="ECO:0000256" key="10">
    <source>
        <dbReference type="ARBA" id="ARBA00023163"/>
    </source>
</evidence>
<dbReference type="Pfam" id="PF17772">
    <property type="entry name" value="zf-MYST"/>
    <property type="match status" value="1"/>
</dbReference>
<dbReference type="InterPro" id="IPR016197">
    <property type="entry name" value="Chromo-like_dom_sf"/>
</dbReference>
<comment type="similarity">
    <text evidence="2">Belongs to the MYST (SAS/MOZ) family.</text>
</comment>
<evidence type="ECO:0000256" key="14">
    <source>
        <dbReference type="SAM" id="MobiDB-lite"/>
    </source>
</evidence>
<dbReference type="Pfam" id="PF11717">
    <property type="entry name" value="Tudor-knot"/>
    <property type="match status" value="1"/>
</dbReference>
<evidence type="ECO:0000256" key="9">
    <source>
        <dbReference type="ARBA" id="ARBA00023015"/>
    </source>
</evidence>
<dbReference type="InterPro" id="IPR016181">
    <property type="entry name" value="Acyl_CoA_acyltransferase"/>
</dbReference>
<dbReference type="PANTHER" id="PTHR10615">
    <property type="entry name" value="HISTONE ACETYLTRANSFERASE"/>
    <property type="match status" value="1"/>
</dbReference>
<dbReference type="Gene3D" id="3.40.630.30">
    <property type="match status" value="1"/>
</dbReference>
<keyword evidence="5" id="KW-0479">Metal-binding</keyword>
<evidence type="ECO:0000256" key="1">
    <source>
        <dbReference type="ARBA" id="ARBA00004123"/>
    </source>
</evidence>
<evidence type="ECO:0000259" key="15">
    <source>
        <dbReference type="PROSITE" id="PS51726"/>
    </source>
</evidence>
<reference evidence="17" key="1">
    <citation type="journal article" date="2014" name="Proc. Natl. Acad. Sci. U.S.A.">
        <title>Extensive sampling of basidiomycete genomes demonstrates inadequacy of the white-rot/brown-rot paradigm for wood decay fungi.</title>
        <authorList>
            <person name="Riley R."/>
            <person name="Salamov A.A."/>
            <person name="Brown D.W."/>
            <person name="Nagy L.G."/>
            <person name="Floudas D."/>
            <person name="Held B.W."/>
            <person name="Levasseur A."/>
            <person name="Lombard V."/>
            <person name="Morin E."/>
            <person name="Otillar R."/>
            <person name="Lindquist E.A."/>
            <person name="Sun H."/>
            <person name="LaButti K.M."/>
            <person name="Schmutz J."/>
            <person name="Jabbour D."/>
            <person name="Luo H."/>
            <person name="Baker S.E."/>
            <person name="Pisabarro A.G."/>
            <person name="Walton J.D."/>
            <person name="Blanchette R.A."/>
            <person name="Henrissat B."/>
            <person name="Martin F."/>
            <person name="Cullen D."/>
            <person name="Hibbett D.S."/>
            <person name="Grigoriev I.V."/>
        </authorList>
    </citation>
    <scope>NUCLEOTIDE SEQUENCE [LARGE SCALE GENOMIC DNA]</scope>
    <source>
        <strain evidence="17">FD-172 SS1</strain>
    </source>
</reference>
<evidence type="ECO:0000256" key="5">
    <source>
        <dbReference type="ARBA" id="ARBA00022723"/>
    </source>
</evidence>
<evidence type="ECO:0000256" key="3">
    <source>
        <dbReference type="ARBA" id="ARBA00013184"/>
    </source>
</evidence>
<dbReference type="GO" id="GO:0046972">
    <property type="term" value="F:histone H4K16 acetyltransferase activity"/>
    <property type="evidence" value="ECO:0007669"/>
    <property type="project" value="TreeGrafter"/>
</dbReference>
<dbReference type="Gene3D" id="2.30.30.140">
    <property type="match status" value="1"/>
</dbReference>
<evidence type="ECO:0000256" key="13">
    <source>
        <dbReference type="PIRSR" id="PIRSR602717-51"/>
    </source>
</evidence>
<protein>
    <recommendedName>
        <fullName evidence="3">histone acetyltransferase</fullName>
        <ecNumber evidence="3">2.3.1.48</ecNumber>
    </recommendedName>
</protein>
<feature type="region of interest" description="Disordered" evidence="14">
    <location>
        <begin position="156"/>
        <end position="184"/>
    </location>
</feature>
<organism evidence="16 17">
    <name type="scientific">Botryobasidium botryosum (strain FD-172 SS1)</name>
    <dbReference type="NCBI Taxonomy" id="930990"/>
    <lineage>
        <taxon>Eukaryota</taxon>
        <taxon>Fungi</taxon>
        <taxon>Dikarya</taxon>
        <taxon>Basidiomycota</taxon>
        <taxon>Agaricomycotina</taxon>
        <taxon>Agaricomycetes</taxon>
        <taxon>Cantharellales</taxon>
        <taxon>Botryobasidiaceae</taxon>
        <taxon>Botryobasidium</taxon>
    </lineage>
</organism>
<evidence type="ECO:0000256" key="4">
    <source>
        <dbReference type="ARBA" id="ARBA00022679"/>
    </source>
</evidence>
<dbReference type="STRING" id="930990.A0A067NA53"/>
<evidence type="ECO:0000256" key="8">
    <source>
        <dbReference type="ARBA" id="ARBA00022990"/>
    </source>
</evidence>
<keyword evidence="9" id="KW-0805">Transcription regulation</keyword>
<keyword evidence="11" id="KW-0539">Nucleus</keyword>
<dbReference type="SUPFAM" id="SSF54160">
    <property type="entry name" value="Chromo domain-like"/>
    <property type="match status" value="1"/>
</dbReference>
<keyword evidence="4" id="KW-0808">Transferase</keyword>
<dbReference type="GO" id="GO:0008270">
    <property type="term" value="F:zinc ion binding"/>
    <property type="evidence" value="ECO:0007669"/>
    <property type="project" value="UniProtKB-KW"/>
</dbReference>
<dbReference type="OrthoDB" id="787137at2759"/>
<keyword evidence="7" id="KW-0862">Zinc</keyword>
<evidence type="ECO:0000313" key="17">
    <source>
        <dbReference type="Proteomes" id="UP000027195"/>
    </source>
</evidence>
<feature type="domain" description="MYST-type HAT" evidence="15">
    <location>
        <begin position="130"/>
        <end position="550"/>
    </location>
</feature>
<dbReference type="InterPro" id="IPR002717">
    <property type="entry name" value="HAT_MYST-type"/>
</dbReference>
<dbReference type="GO" id="GO:0035267">
    <property type="term" value="C:NuA4 histone acetyltransferase complex"/>
    <property type="evidence" value="ECO:0007669"/>
    <property type="project" value="TreeGrafter"/>
</dbReference>
<dbReference type="EC" id="2.3.1.48" evidence="3"/>
<dbReference type="PANTHER" id="PTHR10615:SF219">
    <property type="entry name" value="HISTONE ACETYLTRANSFERASE KAT5"/>
    <property type="match status" value="1"/>
</dbReference>
<proteinExistence type="inferred from homology"/>
<dbReference type="InterPro" id="IPR036388">
    <property type="entry name" value="WH-like_DNA-bd_sf"/>
</dbReference>
<evidence type="ECO:0000256" key="12">
    <source>
        <dbReference type="ARBA" id="ARBA00023315"/>
    </source>
</evidence>
<gene>
    <name evidence="16" type="ORF">BOTBODRAFT_325414</name>
</gene>
<dbReference type="InterPro" id="IPR050603">
    <property type="entry name" value="MYST_HAT"/>
</dbReference>
<feature type="active site" description="Proton donor/acceptor" evidence="13">
    <location>
        <position position="369"/>
    </location>
</feature>
<keyword evidence="6" id="KW-0863">Zinc-finger</keyword>
<dbReference type="GO" id="GO:0006355">
    <property type="term" value="P:regulation of DNA-templated transcription"/>
    <property type="evidence" value="ECO:0007669"/>
    <property type="project" value="InterPro"/>
</dbReference>
<keyword evidence="12" id="KW-0012">Acyltransferase</keyword>
<comment type="subcellular location">
    <subcellularLocation>
        <location evidence="1">Nucleus</location>
    </subcellularLocation>
</comment>
<feature type="compositionally biased region" description="Low complexity" evidence="14">
    <location>
        <begin position="85"/>
        <end position="97"/>
    </location>
</feature>
<dbReference type="PROSITE" id="PS51726">
    <property type="entry name" value="MYST_HAT"/>
    <property type="match status" value="1"/>
</dbReference>
<dbReference type="GO" id="GO:0005634">
    <property type="term" value="C:nucleus"/>
    <property type="evidence" value="ECO:0007669"/>
    <property type="project" value="UniProtKB-SubCell"/>
</dbReference>
<feature type="region of interest" description="Disordered" evidence="14">
    <location>
        <begin position="400"/>
        <end position="419"/>
    </location>
</feature>
<feature type="region of interest" description="Disordered" evidence="14">
    <location>
        <begin position="61"/>
        <end position="102"/>
    </location>
</feature>